<feature type="binding site" evidence="6">
    <location>
        <position position="212"/>
    </location>
    <ligand>
        <name>FAD</name>
        <dbReference type="ChEBI" id="CHEBI:57692"/>
    </ligand>
</feature>
<comment type="caution">
    <text evidence="9">The sequence shown here is derived from an EMBL/GenBank/DDBJ whole genome shotgun (WGS) entry which is preliminary data.</text>
</comment>
<keyword evidence="3" id="KW-0285">Flavoprotein</keyword>
<comment type="cofactor">
    <cofactor evidence="1 6">
        <name>FAD</name>
        <dbReference type="ChEBI" id="CHEBI:57692"/>
    </cofactor>
</comment>
<accession>A0AA39JA96</accession>
<feature type="active site" description="Proton acceptor" evidence="5">
    <location>
        <position position="509"/>
    </location>
</feature>
<dbReference type="Pfam" id="PF05199">
    <property type="entry name" value="GMC_oxred_C"/>
    <property type="match status" value="1"/>
</dbReference>
<dbReference type="GeneID" id="85351708"/>
<dbReference type="InterPro" id="IPR036188">
    <property type="entry name" value="FAD/NAD-bd_sf"/>
</dbReference>
<evidence type="ECO:0000256" key="3">
    <source>
        <dbReference type="ARBA" id="ARBA00022630"/>
    </source>
</evidence>
<feature type="active site" description="Proton donor" evidence="5">
    <location>
        <position position="465"/>
    </location>
</feature>
<comment type="similarity">
    <text evidence="2">Belongs to the GMC oxidoreductase family.</text>
</comment>
<dbReference type="PANTHER" id="PTHR11552:SF147">
    <property type="entry name" value="CHOLINE DEHYDROGENASE, MITOCHONDRIAL"/>
    <property type="match status" value="1"/>
</dbReference>
<evidence type="ECO:0000256" key="6">
    <source>
        <dbReference type="PIRSR" id="PIRSR000137-2"/>
    </source>
</evidence>
<dbReference type="Pfam" id="PF00732">
    <property type="entry name" value="GMC_oxred_N"/>
    <property type="match status" value="1"/>
</dbReference>
<evidence type="ECO:0000313" key="10">
    <source>
        <dbReference type="Proteomes" id="UP001175211"/>
    </source>
</evidence>
<dbReference type="EMBL" id="JAUEPS010000090">
    <property type="protein sequence ID" value="KAK0439071.1"/>
    <property type="molecule type" value="Genomic_DNA"/>
</dbReference>
<dbReference type="PANTHER" id="PTHR11552">
    <property type="entry name" value="GLUCOSE-METHANOL-CHOLINE GMC OXIDOREDUCTASE"/>
    <property type="match status" value="1"/>
</dbReference>
<dbReference type="Gene3D" id="3.30.560.10">
    <property type="entry name" value="Glucose Oxidase, domain 3"/>
    <property type="match status" value="1"/>
</dbReference>
<keyword evidence="4 6" id="KW-0274">FAD</keyword>
<evidence type="ECO:0000256" key="4">
    <source>
        <dbReference type="ARBA" id="ARBA00022827"/>
    </source>
</evidence>
<dbReference type="InterPro" id="IPR007867">
    <property type="entry name" value="GMC_OxRtase_C"/>
</dbReference>
<dbReference type="GO" id="GO:0016614">
    <property type="term" value="F:oxidoreductase activity, acting on CH-OH group of donors"/>
    <property type="evidence" value="ECO:0007669"/>
    <property type="project" value="InterPro"/>
</dbReference>
<feature type="domain" description="Glucose-methanol-choline oxidoreductase N-terminal" evidence="7">
    <location>
        <begin position="50"/>
        <end position="295"/>
    </location>
</feature>
<evidence type="ECO:0000256" key="1">
    <source>
        <dbReference type="ARBA" id="ARBA00001974"/>
    </source>
</evidence>
<evidence type="ECO:0000256" key="2">
    <source>
        <dbReference type="ARBA" id="ARBA00010790"/>
    </source>
</evidence>
<reference evidence="9" key="1">
    <citation type="submission" date="2023-06" db="EMBL/GenBank/DDBJ databases">
        <authorList>
            <consortium name="Lawrence Berkeley National Laboratory"/>
            <person name="Ahrendt S."/>
            <person name="Sahu N."/>
            <person name="Indic B."/>
            <person name="Wong-Bajracharya J."/>
            <person name="Merenyi Z."/>
            <person name="Ke H.-M."/>
            <person name="Monk M."/>
            <person name="Kocsube S."/>
            <person name="Drula E."/>
            <person name="Lipzen A."/>
            <person name="Balint B."/>
            <person name="Henrissat B."/>
            <person name="Andreopoulos B."/>
            <person name="Martin F.M."/>
            <person name="Harder C.B."/>
            <person name="Rigling D."/>
            <person name="Ford K.L."/>
            <person name="Foster G.D."/>
            <person name="Pangilinan J."/>
            <person name="Papanicolaou A."/>
            <person name="Barry K."/>
            <person name="LaButti K."/>
            <person name="Viragh M."/>
            <person name="Koriabine M."/>
            <person name="Yan M."/>
            <person name="Riley R."/>
            <person name="Champramary S."/>
            <person name="Plett K.L."/>
            <person name="Tsai I.J."/>
            <person name="Slot J."/>
            <person name="Sipos G."/>
            <person name="Plett J."/>
            <person name="Nagy L.G."/>
            <person name="Grigoriev I.V."/>
        </authorList>
    </citation>
    <scope>NUCLEOTIDE SEQUENCE</scope>
    <source>
        <strain evidence="9">CCBAS 213</strain>
    </source>
</reference>
<dbReference type="RefSeq" id="XP_060323141.1">
    <property type="nucleotide sequence ID" value="XM_060468160.1"/>
</dbReference>
<dbReference type="InterPro" id="IPR000172">
    <property type="entry name" value="GMC_OxRdtase_N"/>
</dbReference>
<dbReference type="Gene3D" id="3.50.50.60">
    <property type="entry name" value="FAD/NAD(P)-binding domain"/>
    <property type="match status" value="1"/>
</dbReference>
<name>A0AA39JA96_ARMTA</name>
<evidence type="ECO:0000313" key="9">
    <source>
        <dbReference type="EMBL" id="KAK0439071.1"/>
    </source>
</evidence>
<dbReference type="SUPFAM" id="SSF51905">
    <property type="entry name" value="FAD/NAD(P)-binding domain"/>
    <property type="match status" value="1"/>
</dbReference>
<dbReference type="AlphaFoldDB" id="A0AA39JA96"/>
<dbReference type="Proteomes" id="UP001175211">
    <property type="component" value="Unassembled WGS sequence"/>
</dbReference>
<dbReference type="PIRSF" id="PIRSF000137">
    <property type="entry name" value="Alcohol_oxidase"/>
    <property type="match status" value="1"/>
</dbReference>
<evidence type="ECO:0000256" key="5">
    <source>
        <dbReference type="PIRSR" id="PIRSR000137-1"/>
    </source>
</evidence>
<dbReference type="SUPFAM" id="SSF54373">
    <property type="entry name" value="FAD-linked reductases, C-terminal domain"/>
    <property type="match status" value="1"/>
</dbReference>
<sequence>MKRLKGLRGKKHSFHYEIVEDREETQGAFYCSRVIGSPLDWNFTTTKQDSLNGRSIAYPRGFGLGGSSAINAMAYTRNSFQDYDRYAQISGDLGWRWDALQPYIRKNEHFVAPADHHNTTGQFNASVHGFDGVTSVSLPGYPRLADGRVIKATTELPVEFPFNLDYNSGHQLGIGWASMTIGHGTRSSSETSYLGPTIIDRPNLHILIRAHVTRILPFSKANLTFGAVEFTQDAGVTKHILTPPSLKEIILSAGVIGTPHILLHSGIGDSSELADLGIPSTLNLSDVGKDLSDHVRWDVPFTINDTKAVENVYFRNATFQRDSLVEWKSNRTGFLTTGLINQLGFLRVPNNAGVWTEEPCAGNETAHYELAFVNGVTSDPPPETGNFFVIVPSVLCPRSRGSVRINSTNPLDPPLINPNYFSHPQDLAILHYAIESIKRFVNSRVWEGYILEIGDIKDRASSAYHPVGTASMSPFGADWGVVNPDLTLKGAEGVRVVDASVFPFVPSGHVQAPVYIFAERAADMIKASSAYLGGR</sequence>
<evidence type="ECO:0000259" key="8">
    <source>
        <dbReference type="Pfam" id="PF05199"/>
    </source>
</evidence>
<feature type="domain" description="Glucose-methanol-choline oxidoreductase C-terminal" evidence="8">
    <location>
        <begin position="397"/>
        <end position="518"/>
    </location>
</feature>
<evidence type="ECO:0000259" key="7">
    <source>
        <dbReference type="Pfam" id="PF00732"/>
    </source>
</evidence>
<dbReference type="GO" id="GO:0050660">
    <property type="term" value="F:flavin adenine dinucleotide binding"/>
    <property type="evidence" value="ECO:0007669"/>
    <property type="project" value="InterPro"/>
</dbReference>
<protein>
    <submittedName>
        <fullName evidence="9">Aryl-alcohol-oxidase from pleurotus Eryingii</fullName>
    </submittedName>
</protein>
<organism evidence="9 10">
    <name type="scientific">Armillaria tabescens</name>
    <name type="common">Ringless honey mushroom</name>
    <name type="synonym">Agaricus tabescens</name>
    <dbReference type="NCBI Taxonomy" id="1929756"/>
    <lineage>
        <taxon>Eukaryota</taxon>
        <taxon>Fungi</taxon>
        <taxon>Dikarya</taxon>
        <taxon>Basidiomycota</taxon>
        <taxon>Agaricomycotina</taxon>
        <taxon>Agaricomycetes</taxon>
        <taxon>Agaricomycetidae</taxon>
        <taxon>Agaricales</taxon>
        <taxon>Marasmiineae</taxon>
        <taxon>Physalacriaceae</taxon>
        <taxon>Desarmillaria</taxon>
    </lineage>
</organism>
<gene>
    <name evidence="9" type="ORF">EV420DRAFT_1279740</name>
</gene>
<dbReference type="InterPro" id="IPR012132">
    <property type="entry name" value="GMC_OxRdtase"/>
</dbReference>
<keyword evidence="10" id="KW-1185">Reference proteome</keyword>
<proteinExistence type="inferred from homology"/>